<dbReference type="EMBL" id="WSEL01000009">
    <property type="protein sequence ID" value="MVQ30965.1"/>
    <property type="molecule type" value="Genomic_DNA"/>
</dbReference>
<reference evidence="3 4" key="1">
    <citation type="submission" date="2019-12" db="EMBL/GenBank/DDBJ databases">
        <authorList>
            <person name="Huq M.A."/>
        </authorList>
    </citation>
    <scope>NUCLEOTIDE SEQUENCE [LARGE SCALE GENOMIC DNA]</scope>
    <source>
        <strain evidence="3 4">MAH-25</strain>
    </source>
</reference>
<dbReference type="PROSITE" id="PS51318">
    <property type="entry name" value="TAT"/>
    <property type="match status" value="1"/>
</dbReference>
<dbReference type="PANTHER" id="PTHR33376:SF3">
    <property type="entry name" value="C4-DICARBOXYLATE-BINDING PROTEIN"/>
    <property type="match status" value="1"/>
</dbReference>
<evidence type="ECO:0000256" key="2">
    <source>
        <dbReference type="SAM" id="SignalP"/>
    </source>
</evidence>
<dbReference type="Gene3D" id="3.40.190.170">
    <property type="entry name" value="Bacterial extracellular solute-binding protein, family 7"/>
    <property type="match status" value="1"/>
</dbReference>
<dbReference type="InterPro" id="IPR018389">
    <property type="entry name" value="DctP_fam"/>
</dbReference>
<dbReference type="GO" id="GO:0055085">
    <property type="term" value="P:transmembrane transport"/>
    <property type="evidence" value="ECO:0007669"/>
    <property type="project" value="InterPro"/>
</dbReference>
<dbReference type="InterPro" id="IPR004682">
    <property type="entry name" value="TRAP_DctP"/>
</dbReference>
<dbReference type="NCBIfam" id="NF037995">
    <property type="entry name" value="TRAP_S1"/>
    <property type="match status" value="1"/>
</dbReference>
<dbReference type="CDD" id="cd13669">
    <property type="entry name" value="PBP2_TRAP_TM0322_like"/>
    <property type="match status" value="1"/>
</dbReference>
<evidence type="ECO:0000313" key="3">
    <source>
        <dbReference type="EMBL" id="MVQ30965.1"/>
    </source>
</evidence>
<dbReference type="InterPro" id="IPR038404">
    <property type="entry name" value="TRAP_DctP_sf"/>
</dbReference>
<dbReference type="AlphaFoldDB" id="A0A6N8IWN5"/>
<feature type="chain" id="PRO_5027078234" evidence="2">
    <location>
        <begin position="26"/>
        <end position="329"/>
    </location>
</feature>
<keyword evidence="4" id="KW-1185">Reference proteome</keyword>
<dbReference type="NCBIfam" id="TIGR00787">
    <property type="entry name" value="dctP"/>
    <property type="match status" value="1"/>
</dbReference>
<proteinExistence type="predicted"/>
<name>A0A6N8IWN5_9BURK</name>
<protein>
    <submittedName>
        <fullName evidence="3">DctP family TRAP transporter solute-binding subunit</fullName>
    </submittedName>
</protein>
<dbReference type="RefSeq" id="WP_157399065.1">
    <property type="nucleotide sequence ID" value="NZ_WSEL01000009.1"/>
</dbReference>
<dbReference type="PIRSF" id="PIRSF006470">
    <property type="entry name" value="DctB"/>
    <property type="match status" value="1"/>
</dbReference>
<dbReference type="PANTHER" id="PTHR33376">
    <property type="match status" value="1"/>
</dbReference>
<organism evidence="3 4">
    <name type="scientific">Ramlibacter pinisoli</name>
    <dbReference type="NCBI Taxonomy" id="2682844"/>
    <lineage>
        <taxon>Bacteria</taxon>
        <taxon>Pseudomonadati</taxon>
        <taxon>Pseudomonadota</taxon>
        <taxon>Betaproteobacteria</taxon>
        <taxon>Burkholderiales</taxon>
        <taxon>Comamonadaceae</taxon>
        <taxon>Ramlibacter</taxon>
    </lineage>
</organism>
<evidence type="ECO:0000313" key="4">
    <source>
        <dbReference type="Proteomes" id="UP000469385"/>
    </source>
</evidence>
<dbReference type="Pfam" id="PF03480">
    <property type="entry name" value="DctP"/>
    <property type="match status" value="1"/>
</dbReference>
<keyword evidence="1 2" id="KW-0732">Signal</keyword>
<comment type="caution">
    <text evidence="3">The sequence shown here is derived from an EMBL/GenBank/DDBJ whole genome shotgun (WGS) entry which is preliminary data.</text>
</comment>
<dbReference type="Proteomes" id="UP000469385">
    <property type="component" value="Unassembled WGS sequence"/>
</dbReference>
<sequence length="329" mass="35370">MNVRRHFLAAAALAGLLGAVAPAQAESYQLRFSTSQVNPNEPVVKVMHSFADRVKERSKGQLTLTIFTGDQLGPQKKVNEMIKGGARVLSVTDYGQLSQFVPDMAVVAGPYMFANPDEAKRLFTSPVFGEMSTRLEQQGLKLVMADGLFGVRHLLASKPVRTPADIAGMTLRVPPSPIMLETFTALGARPQALPWGEVYNALQTGVVDAAEANYGSLAGSKLYEVRKVVSNTAHQMMFAAFVTSTSFFNSLPADLQKILLEEGRKAGAELTAATVASDKAFAEELKKNGVQIVENVDVKAFAEKAKAAYAKVPGLTPGIYDKARQALAH</sequence>
<feature type="signal peptide" evidence="2">
    <location>
        <begin position="1"/>
        <end position="25"/>
    </location>
</feature>
<accession>A0A6N8IWN5</accession>
<dbReference type="GO" id="GO:0030288">
    <property type="term" value="C:outer membrane-bounded periplasmic space"/>
    <property type="evidence" value="ECO:0007669"/>
    <property type="project" value="InterPro"/>
</dbReference>
<evidence type="ECO:0000256" key="1">
    <source>
        <dbReference type="ARBA" id="ARBA00022729"/>
    </source>
</evidence>
<dbReference type="InterPro" id="IPR006311">
    <property type="entry name" value="TAT_signal"/>
</dbReference>
<gene>
    <name evidence="3" type="ORF">GON04_16010</name>
</gene>